<dbReference type="CDD" id="cd03416">
    <property type="entry name" value="CbiX_SirB_N"/>
    <property type="match status" value="1"/>
</dbReference>
<dbReference type="STRING" id="161896.UL81_03100"/>
<organism evidence="1 2">
    <name type="scientific">Corynebacterium camporealensis</name>
    <dbReference type="NCBI Taxonomy" id="161896"/>
    <lineage>
        <taxon>Bacteria</taxon>
        <taxon>Bacillati</taxon>
        <taxon>Actinomycetota</taxon>
        <taxon>Actinomycetes</taxon>
        <taxon>Mycobacteriales</taxon>
        <taxon>Corynebacteriaceae</taxon>
        <taxon>Corynebacterium</taxon>
    </lineage>
</organism>
<dbReference type="KEGG" id="ccj:UL81_03100"/>
<dbReference type="PANTHER" id="PTHR33542">
    <property type="entry name" value="SIROHYDROCHLORIN FERROCHELATASE, CHLOROPLASTIC"/>
    <property type="match status" value="1"/>
</dbReference>
<reference evidence="1 2" key="1">
    <citation type="journal article" date="2015" name="Genome Announc.">
        <title>Complete Genome Sequence of Corynebacterium camporealensis DSM 44610, Isolated from the Milk of a Manchega Sheep with Subclinical Mastitis.</title>
        <authorList>
            <person name="Ruckert C."/>
            <person name="Albersmeier A."/>
            <person name="Winkler A."/>
            <person name="Tauch A."/>
        </authorList>
    </citation>
    <scope>NUCLEOTIDE SEQUENCE [LARGE SCALE GENOMIC DNA]</scope>
    <source>
        <strain evidence="1 2">DSM 44610</strain>
    </source>
</reference>
<dbReference type="GO" id="GO:0016829">
    <property type="term" value="F:lyase activity"/>
    <property type="evidence" value="ECO:0007669"/>
    <property type="project" value="InterPro"/>
</dbReference>
<dbReference type="Pfam" id="PF01903">
    <property type="entry name" value="CbiX"/>
    <property type="match status" value="1"/>
</dbReference>
<keyword evidence="2" id="KW-1185">Reference proteome</keyword>
<dbReference type="InterPro" id="IPR002762">
    <property type="entry name" value="CbiX-like"/>
</dbReference>
<dbReference type="Gene3D" id="3.40.50.1400">
    <property type="match status" value="1"/>
</dbReference>
<accession>A0A0F6TAJ3</accession>
<dbReference type="SUPFAM" id="SSF53800">
    <property type="entry name" value="Chelatase"/>
    <property type="match status" value="1"/>
</dbReference>
<dbReference type="HOGENOM" id="CLU_056929_4_0_11"/>
<sequence>MTALLTLSHGSRHPQAPADIEALTREAARRAEASNYRAAHLEFNTPDLTTAARELAEAGEREAIVVPLLFTQGFHHRHDVPRALDDAAATSGLNLHLAEGLGTGWDMARTLARRARPARQYVVYSVGSADDNANLAVAELANKVEELTGVPTQEAFATRGGAEMIRGEDALDLDVLPLFVAHGLLLDKLPAAYQRPLGTALAEVVADRYLTGVDGIAYHREKVGL</sequence>
<protein>
    <submittedName>
        <fullName evidence="1">Uncharacterized protein</fullName>
    </submittedName>
</protein>
<dbReference type="EMBL" id="CP011311">
    <property type="protein sequence ID" value="AKE38601.1"/>
    <property type="molecule type" value="Genomic_DNA"/>
</dbReference>
<dbReference type="PANTHER" id="PTHR33542:SF5">
    <property type="entry name" value="FERROCHELATASE CHE1"/>
    <property type="match status" value="1"/>
</dbReference>
<dbReference type="Proteomes" id="UP000033566">
    <property type="component" value="Chromosome"/>
</dbReference>
<evidence type="ECO:0000313" key="1">
    <source>
        <dbReference type="EMBL" id="AKE38601.1"/>
    </source>
</evidence>
<dbReference type="RefSeq" id="WP_046453244.1">
    <property type="nucleotide sequence ID" value="NZ_CP011311.1"/>
</dbReference>
<dbReference type="PATRIC" id="fig|161896.4.peg.611"/>
<proteinExistence type="predicted"/>
<name>A0A0F6TAJ3_9CORY</name>
<gene>
    <name evidence="1" type="ORF">UL81_03100</name>
</gene>
<dbReference type="AlphaFoldDB" id="A0A0F6TAJ3"/>
<dbReference type="OrthoDB" id="482456at2"/>
<evidence type="ECO:0000313" key="2">
    <source>
        <dbReference type="Proteomes" id="UP000033566"/>
    </source>
</evidence>
<dbReference type="InterPro" id="IPR050963">
    <property type="entry name" value="Sirohydro_Cobaltochel/CbiX"/>
</dbReference>